<evidence type="ECO:0000313" key="3">
    <source>
        <dbReference type="Proteomes" id="UP000018817"/>
    </source>
</evidence>
<dbReference type="VEuPathDB" id="FungiDB:PPTG_06814"/>
<dbReference type="RefSeq" id="XP_008899108.1">
    <property type="nucleotide sequence ID" value="XM_008900860.1"/>
</dbReference>
<dbReference type="AlphaFoldDB" id="W2QSU6"/>
<gene>
    <name evidence="2" type="ORF">PPTG_06814</name>
</gene>
<protein>
    <submittedName>
        <fullName evidence="2">Uncharacterized protein</fullName>
    </submittedName>
</protein>
<reference evidence="3" key="1">
    <citation type="submission" date="2011-12" db="EMBL/GenBank/DDBJ databases">
        <authorList>
            <consortium name="The Broad Institute Genome Sequencing Platform"/>
            <person name="Russ C."/>
            <person name="Tyler B."/>
            <person name="Panabieres F."/>
            <person name="Shan W."/>
            <person name="Tripathy S."/>
            <person name="Grunwald N."/>
            <person name="Machado M."/>
            <person name="Young S.K."/>
            <person name="Zeng Q."/>
            <person name="Gargeya S."/>
            <person name="Fitzgerald M."/>
            <person name="Haas B."/>
            <person name="Abouelleil A."/>
            <person name="Alvarado L."/>
            <person name="Arachchi H.M."/>
            <person name="Berlin A."/>
            <person name="Chapman S.B."/>
            <person name="Gearin G."/>
            <person name="Goldberg J."/>
            <person name="Griggs A."/>
            <person name="Gujja S."/>
            <person name="Hansen M."/>
            <person name="Heiman D."/>
            <person name="Howarth C."/>
            <person name="Larimer J."/>
            <person name="Lui A."/>
            <person name="MacDonald P.J.P."/>
            <person name="McCowen C."/>
            <person name="Montmayeur A."/>
            <person name="Murphy C."/>
            <person name="Neiman D."/>
            <person name="Pearson M."/>
            <person name="Priest M."/>
            <person name="Roberts A."/>
            <person name="Saif S."/>
            <person name="Shea T."/>
            <person name="Sisk P."/>
            <person name="Stolte C."/>
            <person name="Sykes S."/>
            <person name="Wortman J."/>
            <person name="Nusbaum C."/>
            <person name="Birren B."/>
        </authorList>
    </citation>
    <scope>NUCLEOTIDE SEQUENCE [LARGE SCALE GENOMIC DNA]</scope>
    <source>
        <strain evidence="3">INRA-310</strain>
    </source>
</reference>
<proteinExistence type="predicted"/>
<sequence>MATKRPRLDAENDPGPNSQVKNIEDISSELSHLTTETKRRRQDVAARRAANADKDVSVIKISLKSFCTEQSKTLPWEEVLKDMNKMVLEAYVLANTHIVRLCHLRLPVEPLTQNFFHQCLSTVSSGRPLGNEHFRASVKLYNSWRAAGAPRKQSTHCSRMATQRSATNEDKLRERCQAQFLPTASQANQAFILHRRK</sequence>
<organism evidence="2 3">
    <name type="scientific">Phytophthora nicotianae (strain INRA-310)</name>
    <name type="common">Phytophthora parasitica</name>
    <dbReference type="NCBI Taxonomy" id="761204"/>
    <lineage>
        <taxon>Eukaryota</taxon>
        <taxon>Sar</taxon>
        <taxon>Stramenopiles</taxon>
        <taxon>Oomycota</taxon>
        <taxon>Peronosporomycetes</taxon>
        <taxon>Peronosporales</taxon>
        <taxon>Peronosporaceae</taxon>
        <taxon>Phytophthora</taxon>
    </lineage>
</organism>
<dbReference type="Proteomes" id="UP000018817">
    <property type="component" value="Unassembled WGS sequence"/>
</dbReference>
<feature type="region of interest" description="Disordered" evidence="1">
    <location>
        <begin position="1"/>
        <end position="41"/>
    </location>
</feature>
<evidence type="ECO:0000256" key="1">
    <source>
        <dbReference type="SAM" id="MobiDB-lite"/>
    </source>
</evidence>
<dbReference type="GeneID" id="20176749"/>
<evidence type="ECO:0000313" key="2">
    <source>
        <dbReference type="EMBL" id="ETN15569.1"/>
    </source>
</evidence>
<reference evidence="2 3" key="2">
    <citation type="submission" date="2013-11" db="EMBL/GenBank/DDBJ databases">
        <title>The Genome Sequence of Phytophthora parasitica INRA-310.</title>
        <authorList>
            <consortium name="The Broad Institute Genomics Platform"/>
            <person name="Russ C."/>
            <person name="Tyler B."/>
            <person name="Panabieres F."/>
            <person name="Shan W."/>
            <person name="Tripathy S."/>
            <person name="Grunwald N."/>
            <person name="Machado M."/>
            <person name="Johnson C.S."/>
            <person name="Arredondo F."/>
            <person name="Hong C."/>
            <person name="Coffey M."/>
            <person name="Young S.K."/>
            <person name="Zeng Q."/>
            <person name="Gargeya S."/>
            <person name="Fitzgerald M."/>
            <person name="Abouelleil A."/>
            <person name="Alvarado L."/>
            <person name="Chapman S.B."/>
            <person name="Gainer-Dewar J."/>
            <person name="Goldberg J."/>
            <person name="Griggs A."/>
            <person name="Gujja S."/>
            <person name="Hansen M."/>
            <person name="Howarth C."/>
            <person name="Imamovic A."/>
            <person name="Ireland A."/>
            <person name="Larimer J."/>
            <person name="McCowan C."/>
            <person name="Murphy C."/>
            <person name="Pearson M."/>
            <person name="Poon T.W."/>
            <person name="Priest M."/>
            <person name="Roberts A."/>
            <person name="Saif S."/>
            <person name="Shea T."/>
            <person name="Sykes S."/>
            <person name="Wortman J."/>
            <person name="Nusbaum C."/>
            <person name="Birren B."/>
        </authorList>
    </citation>
    <scope>NUCLEOTIDE SEQUENCE [LARGE SCALE GENOMIC DNA]</scope>
    <source>
        <strain evidence="2 3">INRA-310</strain>
    </source>
</reference>
<dbReference type="EMBL" id="KI669570">
    <property type="protein sequence ID" value="ETN15569.1"/>
    <property type="molecule type" value="Genomic_DNA"/>
</dbReference>
<dbReference type="OrthoDB" id="102943at2759"/>
<name>W2QSU6_PHYN3</name>
<accession>W2QSU6</accession>
<feature type="compositionally biased region" description="Basic and acidic residues" evidence="1">
    <location>
        <begin position="1"/>
        <end position="10"/>
    </location>
</feature>